<proteinExistence type="predicted"/>
<organism evidence="2 3">
    <name type="scientific">Paragonimus heterotremus</name>
    <dbReference type="NCBI Taxonomy" id="100268"/>
    <lineage>
        <taxon>Eukaryota</taxon>
        <taxon>Metazoa</taxon>
        <taxon>Spiralia</taxon>
        <taxon>Lophotrochozoa</taxon>
        <taxon>Platyhelminthes</taxon>
        <taxon>Trematoda</taxon>
        <taxon>Digenea</taxon>
        <taxon>Plagiorchiida</taxon>
        <taxon>Troglotremata</taxon>
        <taxon>Troglotrematidae</taxon>
        <taxon>Paragonimus</taxon>
    </lineage>
</organism>
<keyword evidence="1" id="KW-1133">Transmembrane helix</keyword>
<feature type="transmembrane region" description="Helical" evidence="1">
    <location>
        <begin position="21"/>
        <end position="47"/>
    </location>
</feature>
<evidence type="ECO:0000313" key="3">
    <source>
        <dbReference type="Proteomes" id="UP000748531"/>
    </source>
</evidence>
<keyword evidence="1" id="KW-0472">Membrane</keyword>
<gene>
    <name evidence="2" type="ORF">PHET_02942</name>
</gene>
<dbReference type="Proteomes" id="UP000748531">
    <property type="component" value="Unassembled WGS sequence"/>
</dbReference>
<dbReference type="EMBL" id="LUCH01001079">
    <property type="protein sequence ID" value="KAF5403715.1"/>
    <property type="molecule type" value="Genomic_DNA"/>
</dbReference>
<sequence>MLAVTLRMNNKPHQCKPRTAQYTTLIGGAILWFLALIYFVSLVLFLFSVTVENFHKDPKLLGARSGWPSKVYDMTFETLGTMFRIACGANIILFLSSVAFLTSSSLFGKPTFEKKTMQRIT</sequence>
<protein>
    <submittedName>
        <fullName evidence="2">Uncharacterized protein</fullName>
    </submittedName>
</protein>
<name>A0A8J4T3T4_9TREM</name>
<keyword evidence="3" id="KW-1185">Reference proteome</keyword>
<dbReference type="AlphaFoldDB" id="A0A8J4T3T4"/>
<evidence type="ECO:0000313" key="2">
    <source>
        <dbReference type="EMBL" id="KAF5403715.1"/>
    </source>
</evidence>
<dbReference type="OrthoDB" id="6241679at2759"/>
<evidence type="ECO:0000256" key="1">
    <source>
        <dbReference type="SAM" id="Phobius"/>
    </source>
</evidence>
<feature type="transmembrane region" description="Helical" evidence="1">
    <location>
        <begin position="82"/>
        <end position="107"/>
    </location>
</feature>
<reference evidence="2" key="1">
    <citation type="submission" date="2019-05" db="EMBL/GenBank/DDBJ databases">
        <title>Annotation for the trematode Paragonimus heterotremus.</title>
        <authorList>
            <person name="Choi Y.-J."/>
        </authorList>
    </citation>
    <scope>NUCLEOTIDE SEQUENCE</scope>
    <source>
        <strain evidence="2">LC</strain>
    </source>
</reference>
<accession>A0A8J4T3T4</accession>
<comment type="caution">
    <text evidence="2">The sequence shown here is derived from an EMBL/GenBank/DDBJ whole genome shotgun (WGS) entry which is preliminary data.</text>
</comment>
<keyword evidence="1" id="KW-0812">Transmembrane</keyword>